<dbReference type="Proteomes" id="UP000317378">
    <property type="component" value="Unassembled WGS sequence"/>
</dbReference>
<protein>
    <submittedName>
        <fullName evidence="2">TfuA protein</fullName>
    </submittedName>
</protein>
<dbReference type="InterPro" id="IPR012924">
    <property type="entry name" value="TfuA_core"/>
</dbReference>
<evidence type="ECO:0000313" key="2">
    <source>
        <dbReference type="EMBL" id="TPQ16762.1"/>
    </source>
</evidence>
<organism evidence="2 3">
    <name type="scientific">Streptomyces sporangiiformans</name>
    <dbReference type="NCBI Taxonomy" id="2315329"/>
    <lineage>
        <taxon>Bacteria</taxon>
        <taxon>Bacillati</taxon>
        <taxon>Actinomycetota</taxon>
        <taxon>Actinomycetes</taxon>
        <taxon>Kitasatosporales</taxon>
        <taxon>Streptomycetaceae</taxon>
        <taxon>Streptomyces</taxon>
    </lineage>
</organism>
<evidence type="ECO:0000313" key="3">
    <source>
        <dbReference type="Proteomes" id="UP000317378"/>
    </source>
</evidence>
<reference evidence="2 3" key="1">
    <citation type="submission" date="2019-06" db="EMBL/GenBank/DDBJ databases">
        <title>Streptomyces sporangiiformans sp. nov., a novel actinomycete isolated from soil in Mount Song.</title>
        <authorList>
            <person name="Han L."/>
        </authorList>
    </citation>
    <scope>NUCLEOTIDE SEQUENCE [LARGE SCALE GENOMIC DNA]</scope>
    <source>
        <strain evidence="2 3">NEAU-SSA 1</strain>
    </source>
</reference>
<evidence type="ECO:0000259" key="1">
    <source>
        <dbReference type="Pfam" id="PF07812"/>
    </source>
</evidence>
<dbReference type="AlphaFoldDB" id="A0A505D3G8"/>
<feature type="domain" description="TfuA-like core" evidence="1">
    <location>
        <begin position="49"/>
        <end position="167"/>
    </location>
</feature>
<proteinExistence type="predicted"/>
<dbReference type="Pfam" id="PF07812">
    <property type="entry name" value="TfuA"/>
    <property type="match status" value="1"/>
</dbReference>
<dbReference type="EMBL" id="VCHX02000320">
    <property type="protein sequence ID" value="TPQ16762.1"/>
    <property type="molecule type" value="Genomic_DNA"/>
</dbReference>
<gene>
    <name evidence="2" type="ORF">FGD71_039835</name>
</gene>
<dbReference type="OrthoDB" id="118811at2"/>
<keyword evidence="3" id="KW-1185">Reference proteome</keyword>
<accession>A0A505D3G8</accession>
<name>A0A505D3G8_9ACTN</name>
<comment type="caution">
    <text evidence="2">The sequence shown here is derived from an EMBL/GenBank/DDBJ whole genome shotgun (WGS) entry which is preliminary data.</text>
</comment>
<sequence length="244" mass="26939">MRTCVFVGPTIPATEAKKILAMADFFPPVAVGDVLRAVEAGYETLVLIDGYFHGVPSVWHKEIMYALSRHVTVVGCSSMGALRAAELWPYGMAGCGRIFAAYRDGIYESDDEVALMHGDEESGYRSVSQPLVNIRHGLALARRSGVISADLQGQLIQRAQELFYGDRHWSRVVEDVSSITGSEAEAAHLRRFLRETDSDLKRADAVETLWRTANGEIERSGVAENFTFEETHSFLLLRAAEGTN</sequence>